<proteinExistence type="predicted"/>
<protein>
    <submittedName>
        <fullName evidence="1">Uncharacterized protein</fullName>
    </submittedName>
</protein>
<dbReference type="EMBL" id="ACCG02000014">
    <property type="protein sequence ID" value="EFE88375.1"/>
    <property type="molecule type" value="Genomic_DNA"/>
</dbReference>
<evidence type="ECO:0000313" key="1">
    <source>
        <dbReference type="EMBL" id="EFE88375.1"/>
    </source>
</evidence>
<sequence length="91" mass="10210">MKIYFEYFFSCINRPTLFIETCEASISTRRAKPVVSTIWASFCALDLHESSNVCKLFPCCRSASGSSPEELTRWVSGGGLRTQERVCTTSL</sequence>
<dbReference type="Proteomes" id="UP000003191">
    <property type="component" value="Unassembled WGS sequence"/>
</dbReference>
<accession>D4BRN5</accession>
<dbReference type="AlphaFoldDB" id="D4BRN5"/>
<reference evidence="1 2" key="1">
    <citation type="submission" date="2010-02" db="EMBL/GenBank/DDBJ databases">
        <authorList>
            <person name="Weinstock G."/>
            <person name="Sodergren E."/>
            <person name="Clifton S."/>
            <person name="Fulton L."/>
            <person name="Fulton B."/>
            <person name="Courtney L."/>
            <person name="Fronick C."/>
            <person name="Harrison M."/>
            <person name="Strong C."/>
            <person name="Farmer C."/>
            <person name="Delahaunty K."/>
            <person name="Markovic C."/>
            <person name="Hall O."/>
            <person name="Minx P."/>
            <person name="Tomlinson C."/>
            <person name="Mitreva M."/>
            <person name="Nelson J."/>
            <person name="Hou S."/>
            <person name="Wollam A."/>
            <person name="Pepin K.H."/>
            <person name="Johnson M."/>
            <person name="Bhonagiri V."/>
            <person name="Zhang X."/>
            <person name="Suruliraj S."/>
            <person name="Warren W."/>
            <person name="Chinwalla A."/>
            <person name="Mardis E.R."/>
            <person name="Wilson R.K."/>
        </authorList>
    </citation>
    <scope>NUCLEOTIDE SEQUENCE [LARGE SCALE GENOMIC DNA]</scope>
    <source>
        <strain evidence="1 2">DSM 20213</strain>
    </source>
</reference>
<keyword evidence="2" id="KW-1185">Reference proteome</keyword>
<name>D4BRN5_BIFBR</name>
<comment type="caution">
    <text evidence="1">The sequence shown here is derived from an EMBL/GenBank/DDBJ whole genome shotgun (WGS) entry which is preliminary data.</text>
</comment>
<dbReference type="HOGENOM" id="CLU_2421060_0_0_11"/>
<evidence type="ECO:0000313" key="2">
    <source>
        <dbReference type="Proteomes" id="UP000003191"/>
    </source>
</evidence>
<organism evidence="1 2">
    <name type="scientific">Bifidobacterium breve DSM 20213 = JCM 1192</name>
    <dbReference type="NCBI Taxonomy" id="518634"/>
    <lineage>
        <taxon>Bacteria</taxon>
        <taxon>Bacillati</taxon>
        <taxon>Actinomycetota</taxon>
        <taxon>Actinomycetes</taxon>
        <taxon>Bifidobacteriales</taxon>
        <taxon>Bifidobacteriaceae</taxon>
        <taxon>Bifidobacterium</taxon>
    </lineage>
</organism>
<gene>
    <name evidence="1" type="ORF">BIFBRE_04774</name>
</gene>